<organism evidence="2">
    <name type="scientific">uncultured marine group II/III euryarchaeote AD1000_44_A09</name>
    <dbReference type="NCBI Taxonomy" id="1457774"/>
    <lineage>
        <taxon>Archaea</taxon>
        <taxon>Methanobacteriati</taxon>
        <taxon>Methanobacteriota</taxon>
        <taxon>environmental samples</taxon>
    </lineage>
</organism>
<feature type="compositionally biased region" description="Basic and acidic residues" evidence="1">
    <location>
        <begin position="202"/>
        <end position="228"/>
    </location>
</feature>
<feature type="region of interest" description="Disordered" evidence="1">
    <location>
        <begin position="201"/>
        <end position="228"/>
    </location>
</feature>
<dbReference type="EMBL" id="KF900416">
    <property type="protein sequence ID" value="AIE94181.1"/>
    <property type="molecule type" value="Genomic_DNA"/>
</dbReference>
<dbReference type="PANTHER" id="PTHR42195:SF1">
    <property type="entry name" value="ZINC FINGER PROTEIN"/>
    <property type="match status" value="1"/>
</dbReference>
<evidence type="ECO:0000313" key="2">
    <source>
        <dbReference type="EMBL" id="AIE94181.1"/>
    </source>
</evidence>
<name>A0A075FXI1_9EURY</name>
<reference evidence="2" key="1">
    <citation type="journal article" date="2014" name="Genome Biol. Evol.">
        <title>Pangenome evidence for extensive interdomain horizontal transfer affecting lineage core and shell genes in uncultured planktonic thaumarchaeota and euryarchaeota.</title>
        <authorList>
            <person name="Deschamps P."/>
            <person name="Zivanovic Y."/>
            <person name="Moreira D."/>
            <person name="Rodriguez-Valera F."/>
            <person name="Lopez-Garcia P."/>
        </authorList>
    </citation>
    <scope>NUCLEOTIDE SEQUENCE</scope>
</reference>
<evidence type="ECO:0000256" key="1">
    <source>
        <dbReference type="SAM" id="MobiDB-lite"/>
    </source>
</evidence>
<accession>A0A075FXI1</accession>
<proteinExistence type="predicted"/>
<protein>
    <submittedName>
        <fullName evidence="2">Putative archaeal Zn-finger protein</fullName>
    </submittedName>
</protein>
<sequence>MTDALDEDDSVDVAECGSCRQLTEHNVLRRQAKGEGEDVLVQCVDCQEVQTLHLRPGKAVSITSILSDGADSRTDYVEADDDEKISVGDVFEHDEILYKITRLDDSESRPKKIIDARDISTLWAVRCDKAVVRLTMTDGEESRSKTIECSPEDVFSCGSIMEVDGERWRIRALHTGRGRTLRGKRSAMDIKRVYLHPPYGRVRGEDRRDTRDYRDDRRDDYRRDTRQR</sequence>
<dbReference type="AlphaFoldDB" id="A0A075FXI1"/>
<dbReference type="Pfam" id="PF19769">
    <property type="entry name" value="CPxCG_zf"/>
    <property type="match status" value="1"/>
</dbReference>
<dbReference type="InterPro" id="IPR012041">
    <property type="entry name" value="Znf_CPxCG-like"/>
</dbReference>
<dbReference type="PANTHER" id="PTHR42195">
    <property type="entry name" value="UCP015877 FAMILY PROTEIN"/>
    <property type="match status" value="1"/>
</dbReference>